<dbReference type="Gene3D" id="3.40.50.300">
    <property type="entry name" value="P-loop containing nucleotide triphosphate hydrolases"/>
    <property type="match status" value="1"/>
</dbReference>
<comment type="similarity">
    <text evidence="1">Belongs to the ABC transporter superfamily.</text>
</comment>
<evidence type="ECO:0000256" key="3">
    <source>
        <dbReference type="ARBA" id="ARBA00022475"/>
    </source>
</evidence>
<dbReference type="InterPro" id="IPR050086">
    <property type="entry name" value="MetN_ABC_transporter-like"/>
</dbReference>
<dbReference type="PANTHER" id="PTHR43166">
    <property type="entry name" value="AMINO ACID IMPORT ATP-BINDING PROTEIN"/>
    <property type="match status" value="1"/>
</dbReference>
<dbReference type="AlphaFoldDB" id="A0A9Q7AJ50"/>
<dbReference type="Pfam" id="PF00005">
    <property type="entry name" value="ABC_tran"/>
    <property type="match status" value="1"/>
</dbReference>
<dbReference type="SMART" id="SM00930">
    <property type="entry name" value="NIL"/>
    <property type="match status" value="1"/>
</dbReference>
<dbReference type="InterPro" id="IPR003593">
    <property type="entry name" value="AAA+_ATPase"/>
</dbReference>
<dbReference type="InterPro" id="IPR027417">
    <property type="entry name" value="P-loop_NTPase"/>
</dbReference>
<keyword evidence="3" id="KW-1003">Cell membrane</keyword>
<keyword evidence="2" id="KW-0813">Transport</keyword>
<dbReference type="InterPro" id="IPR003439">
    <property type="entry name" value="ABC_transporter-like_ATP-bd"/>
</dbReference>
<dbReference type="EMBL" id="CP072943">
    <property type="protein sequence ID" value="QTX32645.1"/>
    <property type="molecule type" value="Genomic_DNA"/>
</dbReference>
<dbReference type="GO" id="GO:0005524">
    <property type="term" value="F:ATP binding"/>
    <property type="evidence" value="ECO:0007669"/>
    <property type="project" value="UniProtKB-KW"/>
</dbReference>
<evidence type="ECO:0000256" key="1">
    <source>
        <dbReference type="ARBA" id="ARBA00005417"/>
    </source>
</evidence>
<protein>
    <submittedName>
        <fullName evidence="10">Methionine ABC transporter ATP-binding protein</fullName>
    </submittedName>
</protein>
<dbReference type="PROSITE" id="PS50893">
    <property type="entry name" value="ABC_TRANSPORTER_2"/>
    <property type="match status" value="1"/>
</dbReference>
<dbReference type="GO" id="GO:0016887">
    <property type="term" value="F:ATP hydrolysis activity"/>
    <property type="evidence" value="ECO:0007669"/>
    <property type="project" value="InterPro"/>
</dbReference>
<sequence>MAISLRGLTKVYGTGATALKALDAIDLDVPDGSIFGIIGSSGAGKSTLIRCVNLLERPTAGTVIVGGVDFTALAEADLREARKKVGMIFQSFNLLARRTVFGNVALPLELAGWSKEKIGPRVDELLDLVGLADRRNHYPSQLSGGQKQRVGIARALANGPDVLLSDEATSALDPKTTQSILELLRDINERLGLTILLITHEMNVIKAVCHNVAVIDEGRIVEQGPVLDVFTDPRETATRDLLGEIIGVDLPDSFGGLDFSRETIEGGDVVVQLRFFGNVAAEPVMSDLVRRFDVDVNILTAHIDHIRNVPYGTLVVGLSGDEGQRRAALKHLESLDLKVEVVGHVGKALGAAV</sequence>
<dbReference type="CDD" id="cd03258">
    <property type="entry name" value="ABC_MetN_methionine_transporter"/>
    <property type="match status" value="1"/>
</dbReference>
<dbReference type="InterPro" id="IPR018449">
    <property type="entry name" value="NIL_domain"/>
</dbReference>
<dbReference type="SMART" id="SM00382">
    <property type="entry name" value="AAA"/>
    <property type="match status" value="1"/>
</dbReference>
<evidence type="ECO:0000256" key="8">
    <source>
        <dbReference type="ARBA" id="ARBA00023136"/>
    </source>
</evidence>
<dbReference type="Proteomes" id="UP000671879">
    <property type="component" value="Chromosome"/>
</dbReference>
<dbReference type="SUPFAM" id="SSF55021">
    <property type="entry name" value="ACT-like"/>
    <property type="match status" value="1"/>
</dbReference>
<dbReference type="PROSITE" id="PS00211">
    <property type="entry name" value="ABC_TRANSPORTER_1"/>
    <property type="match status" value="1"/>
</dbReference>
<evidence type="ECO:0000313" key="10">
    <source>
        <dbReference type="EMBL" id="QTX32645.1"/>
    </source>
</evidence>
<reference evidence="11" key="1">
    <citation type="submission" date="2021-04" db="EMBL/GenBank/DDBJ databases">
        <title>A novel Synergistetes isolate from a pyrite-forming mixed culture.</title>
        <authorList>
            <person name="Bunk B."/>
            <person name="Sproer C."/>
            <person name="Spring S."/>
            <person name="Pester M."/>
        </authorList>
    </citation>
    <scope>NUCLEOTIDE SEQUENCE [LARGE SCALE GENOMIC DNA]</scope>
    <source>
        <strain evidence="11">J.5.4.2-T.3.5.2</strain>
    </source>
</reference>
<keyword evidence="8" id="KW-0472">Membrane</keyword>
<evidence type="ECO:0000259" key="9">
    <source>
        <dbReference type="PROSITE" id="PS50893"/>
    </source>
</evidence>
<evidence type="ECO:0000256" key="4">
    <source>
        <dbReference type="ARBA" id="ARBA00022741"/>
    </source>
</evidence>
<dbReference type="InterPro" id="IPR017871">
    <property type="entry name" value="ABC_transporter-like_CS"/>
</dbReference>
<dbReference type="GO" id="GO:0005886">
    <property type="term" value="C:plasma membrane"/>
    <property type="evidence" value="ECO:0007669"/>
    <property type="project" value="UniProtKB-ARBA"/>
</dbReference>
<dbReference type="SUPFAM" id="SSF52540">
    <property type="entry name" value="P-loop containing nucleoside triphosphate hydrolases"/>
    <property type="match status" value="1"/>
</dbReference>
<dbReference type="KEGG" id="aram:KAR29_01500"/>
<dbReference type="Pfam" id="PF09383">
    <property type="entry name" value="NIL"/>
    <property type="match status" value="1"/>
</dbReference>
<keyword evidence="4" id="KW-0547">Nucleotide-binding</keyword>
<evidence type="ECO:0000256" key="2">
    <source>
        <dbReference type="ARBA" id="ARBA00022448"/>
    </source>
</evidence>
<organism evidence="10 11">
    <name type="scientific">Aminithiophilus ramosus</name>
    <dbReference type="NCBI Taxonomy" id="3029084"/>
    <lineage>
        <taxon>Bacteria</taxon>
        <taxon>Thermotogati</taxon>
        <taxon>Synergistota</taxon>
        <taxon>Synergistia</taxon>
        <taxon>Synergistales</taxon>
        <taxon>Aminithiophilaceae</taxon>
        <taxon>Aminithiophilus</taxon>
    </lineage>
</organism>
<dbReference type="InterPro" id="IPR041701">
    <property type="entry name" value="MetN_ABC"/>
</dbReference>
<dbReference type="Gene3D" id="3.30.70.260">
    <property type="match status" value="1"/>
</dbReference>
<gene>
    <name evidence="10" type="ORF">KAR29_01500</name>
</gene>
<dbReference type="RefSeq" id="WP_274373895.1">
    <property type="nucleotide sequence ID" value="NZ_CP072943.1"/>
</dbReference>
<keyword evidence="11" id="KW-1185">Reference proteome</keyword>
<evidence type="ECO:0000313" key="11">
    <source>
        <dbReference type="Proteomes" id="UP000671879"/>
    </source>
</evidence>
<dbReference type="FunFam" id="3.40.50.300:FF:000056">
    <property type="entry name" value="Cell division ATP-binding protein FtsE"/>
    <property type="match status" value="1"/>
</dbReference>
<dbReference type="InterPro" id="IPR045865">
    <property type="entry name" value="ACT-like_dom_sf"/>
</dbReference>
<evidence type="ECO:0000256" key="5">
    <source>
        <dbReference type="ARBA" id="ARBA00022840"/>
    </source>
</evidence>
<accession>A0A9Q7AJ50</accession>
<keyword evidence="6" id="KW-1278">Translocase</keyword>
<evidence type="ECO:0000256" key="7">
    <source>
        <dbReference type="ARBA" id="ARBA00022970"/>
    </source>
</evidence>
<keyword evidence="5 10" id="KW-0067">ATP-binding</keyword>
<name>A0A9Q7AJ50_9BACT</name>
<dbReference type="PANTHER" id="PTHR43166:SF30">
    <property type="entry name" value="METHIONINE IMPORT ATP-BINDING PROTEIN METN"/>
    <property type="match status" value="1"/>
</dbReference>
<evidence type="ECO:0000256" key="6">
    <source>
        <dbReference type="ARBA" id="ARBA00022967"/>
    </source>
</evidence>
<dbReference type="GO" id="GO:0006865">
    <property type="term" value="P:amino acid transport"/>
    <property type="evidence" value="ECO:0007669"/>
    <property type="project" value="UniProtKB-KW"/>
</dbReference>
<keyword evidence="7" id="KW-0029">Amino-acid transport</keyword>
<proteinExistence type="inferred from homology"/>
<feature type="domain" description="ABC transporter" evidence="9">
    <location>
        <begin position="3"/>
        <end position="242"/>
    </location>
</feature>